<keyword evidence="13" id="KW-0675">Receptor</keyword>
<dbReference type="SUPFAM" id="SSF64005">
    <property type="entry name" value="Undecaprenyl diphosphate synthase"/>
    <property type="match status" value="1"/>
</dbReference>
<evidence type="ECO:0000256" key="12">
    <source>
        <dbReference type="ARBA" id="ARBA00047353"/>
    </source>
</evidence>
<evidence type="ECO:0000256" key="1">
    <source>
        <dbReference type="ARBA" id="ARBA00001946"/>
    </source>
</evidence>
<organism evidence="13">
    <name type="scientific">Ascaris suum</name>
    <name type="common">Pig roundworm</name>
    <name type="synonym">Ascaris lumbricoides</name>
    <dbReference type="NCBI Taxonomy" id="6253"/>
    <lineage>
        <taxon>Eukaryota</taxon>
        <taxon>Metazoa</taxon>
        <taxon>Ecdysozoa</taxon>
        <taxon>Nematoda</taxon>
        <taxon>Chromadorea</taxon>
        <taxon>Rhabditida</taxon>
        <taxon>Spirurina</taxon>
        <taxon>Ascaridomorpha</taxon>
        <taxon>Ascaridoidea</taxon>
        <taxon>Ascarididae</taxon>
        <taxon>Ascaris</taxon>
    </lineage>
</organism>
<comment type="cofactor">
    <cofactor evidence="1">
        <name>Mg(2+)</name>
        <dbReference type="ChEBI" id="CHEBI:18420"/>
    </cofactor>
</comment>
<evidence type="ECO:0000256" key="4">
    <source>
        <dbReference type="ARBA" id="ARBA00005432"/>
    </source>
</evidence>
<evidence type="ECO:0000313" key="13">
    <source>
        <dbReference type="EMBL" id="ADY47952.1"/>
    </source>
</evidence>
<evidence type="ECO:0000256" key="11">
    <source>
        <dbReference type="ARBA" id="ARBA00023136"/>
    </source>
</evidence>
<name>F1LCU8_ASCSU</name>
<dbReference type="GO" id="GO:1904423">
    <property type="term" value="C:dehydrodolichyl diphosphate synthase complex"/>
    <property type="evidence" value="ECO:0007669"/>
    <property type="project" value="InterPro"/>
</dbReference>
<dbReference type="UniPathway" id="UPA00378"/>
<dbReference type="PANTHER" id="PTHR21528:SF0">
    <property type="entry name" value="DEHYDRODOLICHYL DIPHOSPHATE SYNTHASE COMPLEX SUBUNIT NUS1"/>
    <property type="match status" value="1"/>
</dbReference>
<dbReference type="GO" id="GO:0005789">
    <property type="term" value="C:endoplasmic reticulum membrane"/>
    <property type="evidence" value="ECO:0007669"/>
    <property type="project" value="UniProtKB-SubCell"/>
</dbReference>
<accession>F1LCU8</accession>
<sequence length="235" mass="26494">MLNVLLECVKIAYSLIEFVLKYISSPTLMIKSLFVDDRRVHSRLPRHLAVLYTEKTAISLDTLCELLVECAFAGIKQVSIYDPWSCVHLHRKQIMCQTAVIMNAKGRRSMPSLRFSTPGETAEDLEKASSALIVNLLGKDAGKRAIVKVCRKLCANGDPSSINAQNITASLALETISEPELLLKVGQVESMCGYPPWSLRVTEILPLRRLDGHLSRQHLISFLDQFNRRERRFGR</sequence>
<dbReference type="Gene3D" id="3.40.1180.10">
    <property type="entry name" value="Decaprenyl diphosphate synthase-like"/>
    <property type="match status" value="1"/>
</dbReference>
<dbReference type="InterPro" id="IPR036424">
    <property type="entry name" value="UPP_synth-like_sf"/>
</dbReference>
<comment type="catalytic activity">
    <reaction evidence="12">
        <text>n isopentenyl diphosphate + (2E,6E)-farnesyl diphosphate = a di-trans,poly-cis-polyprenyl diphosphate + n diphosphate</text>
        <dbReference type="Rhea" id="RHEA:53008"/>
        <dbReference type="Rhea" id="RHEA-COMP:19494"/>
        <dbReference type="ChEBI" id="CHEBI:33019"/>
        <dbReference type="ChEBI" id="CHEBI:128769"/>
        <dbReference type="ChEBI" id="CHEBI:136960"/>
        <dbReference type="ChEBI" id="CHEBI:175763"/>
        <dbReference type="EC" id="2.5.1.87"/>
    </reaction>
</comment>
<dbReference type="EMBL" id="JI178049">
    <property type="protein sequence ID" value="ADY47952.1"/>
    <property type="molecule type" value="mRNA"/>
</dbReference>
<evidence type="ECO:0000256" key="5">
    <source>
        <dbReference type="ARBA" id="ARBA00012596"/>
    </source>
</evidence>
<evidence type="ECO:0000256" key="3">
    <source>
        <dbReference type="ARBA" id="ARBA00004922"/>
    </source>
</evidence>
<dbReference type="EC" id="2.5.1.87" evidence="5"/>
<comment type="subcellular location">
    <subcellularLocation>
        <location evidence="2">Endoplasmic reticulum membrane</location>
    </subcellularLocation>
</comment>
<dbReference type="GO" id="GO:0045547">
    <property type="term" value="F:ditrans,polycis-polyprenyl diphosphate synthase [(2E,6E)-farnesyl diphosphate specific] activity"/>
    <property type="evidence" value="ECO:0007669"/>
    <property type="project" value="UniProtKB-EC"/>
</dbReference>
<dbReference type="InterPro" id="IPR001441">
    <property type="entry name" value="UPP_synth-like"/>
</dbReference>
<reference evidence="13" key="1">
    <citation type="journal article" date="2011" name="Genome Res.">
        <title>Deep small RNA sequencing from the nematode Ascaris reveals conservation, functional diversification, and novel developmental profiles.</title>
        <authorList>
            <person name="Wang J."/>
            <person name="Czech B."/>
            <person name="Crunk A."/>
            <person name="Wallace A."/>
            <person name="Mitreva M."/>
            <person name="Hannon G.J."/>
            <person name="Davis R.E."/>
        </authorList>
    </citation>
    <scope>NUCLEOTIDE SEQUENCE</scope>
</reference>
<protein>
    <recommendedName>
        <fullName evidence="5">ditrans,polycis-polyprenyl diphosphate synthase [(2E,6E)-farnesyldiphosphate specific]</fullName>
        <ecNumber evidence="5">2.5.1.87</ecNumber>
    </recommendedName>
</protein>
<keyword evidence="10" id="KW-1133">Transmembrane helix</keyword>
<dbReference type="PANTHER" id="PTHR21528">
    <property type="entry name" value="DEHYDRODOLICHYL DIPHOSPHATE SYNTHASE COMPLEX SUBUNIT NUS1"/>
    <property type="match status" value="1"/>
</dbReference>
<evidence type="ECO:0000256" key="6">
    <source>
        <dbReference type="ARBA" id="ARBA00022679"/>
    </source>
</evidence>
<dbReference type="InterPro" id="IPR038887">
    <property type="entry name" value="Nus1/NgBR"/>
</dbReference>
<evidence type="ECO:0000256" key="2">
    <source>
        <dbReference type="ARBA" id="ARBA00004586"/>
    </source>
</evidence>
<keyword evidence="8" id="KW-0256">Endoplasmic reticulum</keyword>
<evidence type="ECO:0000256" key="8">
    <source>
        <dbReference type="ARBA" id="ARBA00022824"/>
    </source>
</evidence>
<dbReference type="AlphaFoldDB" id="F1LCU8"/>
<keyword evidence="7" id="KW-0812">Transmembrane</keyword>
<evidence type="ECO:0000256" key="9">
    <source>
        <dbReference type="ARBA" id="ARBA00022842"/>
    </source>
</evidence>
<keyword evidence="6" id="KW-0808">Transferase</keyword>
<evidence type="ECO:0000256" key="10">
    <source>
        <dbReference type="ARBA" id="ARBA00022989"/>
    </source>
</evidence>
<keyword evidence="11" id="KW-0472">Membrane</keyword>
<evidence type="ECO:0000256" key="7">
    <source>
        <dbReference type="ARBA" id="ARBA00022692"/>
    </source>
</evidence>
<keyword evidence="9" id="KW-0460">Magnesium</keyword>
<dbReference type="Pfam" id="PF01255">
    <property type="entry name" value="Prenyltransf"/>
    <property type="match status" value="1"/>
</dbReference>
<comment type="similarity">
    <text evidence="4">Belongs to the UPP synthase family.</text>
</comment>
<comment type="pathway">
    <text evidence="3">Protein modification; protein glycosylation.</text>
</comment>
<proteinExistence type="evidence at transcript level"/>